<sequence>MKLTGFMTWADDIMNPIAVKEMRQAVKGRSLGWVLMIFIAVQLTVVGGAVLLDESAAEDFDTGRNVFMVLQAILLGTCLLFLPIFTALRISSERSDNNVDLLYITTLRPTQIIWGKFFTGLILTLLFFSASMPFMTLTYLLRGLDMGAMFFTLGMSFVAVIVCIMVSILLACPGGGLVGRGIRFLIGLGALAAAFFMVVGITRGFIDGYMYFGSFWDFWGPILTMLGITALGTGLLFILSATIITPPSANKALGGRLYLLLIWLATGALVWLWYREIKEAEVFYVWGVMMAILFAASLLVASCERFHLGPRVLRTIPRKKIFRLPTFLFYSGASRGSVFAAVMIGLTFLVVLMVPRSHGRGWDLNFYRDTVKLMSMVGLYTFAYTMTALFIRRIFFKDNHSPQLGLVIAVGLFVVLTVIPTLIGLMFKPEHRTSIDAMWYIANPLVMATYSGFWTRLAGSAINFSAIWSIIALVINMPWIFEDIKRFKPLRKVQAQEAVIGLTAENTGESDEV</sequence>
<dbReference type="KEGG" id="alus:STSP2_01628"/>
<keyword evidence="3" id="KW-1185">Reference proteome</keyword>
<evidence type="ECO:0000313" key="2">
    <source>
        <dbReference type="EMBL" id="AQT68464.1"/>
    </source>
</evidence>
<dbReference type="STRING" id="1936003.STSP2_01628"/>
<feature type="transmembrane region" description="Helical" evidence="1">
    <location>
        <begin position="461"/>
        <end position="481"/>
    </location>
</feature>
<feature type="transmembrane region" description="Helical" evidence="1">
    <location>
        <begin position="327"/>
        <end position="353"/>
    </location>
</feature>
<accession>A0A1U9NL57</accession>
<feature type="transmembrane region" description="Helical" evidence="1">
    <location>
        <begin position="67"/>
        <end position="88"/>
    </location>
</feature>
<dbReference type="Proteomes" id="UP000189674">
    <property type="component" value="Chromosome"/>
</dbReference>
<keyword evidence="1" id="KW-0812">Transmembrane</keyword>
<keyword evidence="1" id="KW-0472">Membrane</keyword>
<feature type="transmembrane region" description="Helical" evidence="1">
    <location>
        <begin position="218"/>
        <end position="245"/>
    </location>
</feature>
<dbReference type="OrthoDB" id="5524691at2"/>
<organism evidence="2 3">
    <name type="scientific">Anaerohalosphaera lusitana</name>
    <dbReference type="NCBI Taxonomy" id="1936003"/>
    <lineage>
        <taxon>Bacteria</taxon>
        <taxon>Pseudomonadati</taxon>
        <taxon>Planctomycetota</taxon>
        <taxon>Phycisphaerae</taxon>
        <taxon>Sedimentisphaerales</taxon>
        <taxon>Anaerohalosphaeraceae</taxon>
        <taxon>Anaerohalosphaera</taxon>
    </lineage>
</organism>
<proteinExistence type="predicted"/>
<feature type="transmembrane region" description="Helical" evidence="1">
    <location>
        <begin position="30"/>
        <end position="52"/>
    </location>
</feature>
<name>A0A1U9NL57_9BACT</name>
<dbReference type="AlphaFoldDB" id="A0A1U9NL57"/>
<reference evidence="3" key="1">
    <citation type="submission" date="2017-02" db="EMBL/GenBank/DDBJ databases">
        <title>Comparative genomics and description of representatives of a novel lineage of planctomycetes thriving in anoxic sediments.</title>
        <authorList>
            <person name="Spring S."/>
            <person name="Bunk B."/>
            <person name="Sproer C."/>
        </authorList>
    </citation>
    <scope>NUCLEOTIDE SEQUENCE [LARGE SCALE GENOMIC DNA]</scope>
    <source>
        <strain evidence="3">ST-NAGAB-D1</strain>
    </source>
</reference>
<dbReference type="EMBL" id="CP019791">
    <property type="protein sequence ID" value="AQT68464.1"/>
    <property type="molecule type" value="Genomic_DNA"/>
</dbReference>
<keyword evidence="1" id="KW-1133">Transmembrane helix</keyword>
<dbReference type="RefSeq" id="WP_146661482.1">
    <property type="nucleotide sequence ID" value="NZ_CP019791.1"/>
</dbReference>
<feature type="transmembrane region" description="Helical" evidence="1">
    <location>
        <begin position="286"/>
        <end position="306"/>
    </location>
</feature>
<protein>
    <submittedName>
        <fullName evidence="2">ABC-type transport system involved in multi-copper enzyme maturation, permease component</fullName>
    </submittedName>
</protein>
<evidence type="ECO:0000256" key="1">
    <source>
        <dbReference type="SAM" id="Phobius"/>
    </source>
</evidence>
<feature type="transmembrane region" description="Helical" evidence="1">
    <location>
        <begin position="404"/>
        <end position="425"/>
    </location>
</feature>
<feature type="transmembrane region" description="Helical" evidence="1">
    <location>
        <begin position="147"/>
        <end position="172"/>
    </location>
</feature>
<feature type="transmembrane region" description="Helical" evidence="1">
    <location>
        <begin position="117"/>
        <end position="141"/>
    </location>
</feature>
<evidence type="ECO:0000313" key="3">
    <source>
        <dbReference type="Proteomes" id="UP000189674"/>
    </source>
</evidence>
<feature type="transmembrane region" description="Helical" evidence="1">
    <location>
        <begin position="184"/>
        <end position="206"/>
    </location>
</feature>
<feature type="transmembrane region" description="Helical" evidence="1">
    <location>
        <begin position="437"/>
        <end position="454"/>
    </location>
</feature>
<feature type="transmembrane region" description="Helical" evidence="1">
    <location>
        <begin position="257"/>
        <end position="274"/>
    </location>
</feature>
<feature type="transmembrane region" description="Helical" evidence="1">
    <location>
        <begin position="373"/>
        <end position="392"/>
    </location>
</feature>
<gene>
    <name evidence="2" type="ORF">STSP2_01628</name>
</gene>